<name>A0A177B412_9BILA</name>
<proteinExistence type="predicted"/>
<dbReference type="Proteomes" id="UP000078046">
    <property type="component" value="Unassembled WGS sequence"/>
</dbReference>
<keyword evidence="2" id="KW-1185">Reference proteome</keyword>
<comment type="caution">
    <text evidence="1">The sequence shown here is derived from an EMBL/GenBank/DDBJ whole genome shotgun (WGS) entry which is preliminary data.</text>
</comment>
<sequence>MYNTYHKNILAETENLLKIIPNFNANAIQQEFNDVVPQNMNTQSIVTDEMIAELEAEINAHVNYVQSQGRHSYFNYMPMR</sequence>
<gene>
    <name evidence="1" type="ORF">A3Q56_03220</name>
</gene>
<reference evidence="1 2" key="1">
    <citation type="submission" date="2016-04" db="EMBL/GenBank/DDBJ databases">
        <title>The genome of Intoshia linei affirms orthonectids as highly simplified spiralians.</title>
        <authorList>
            <person name="Mikhailov K.V."/>
            <person name="Slusarev G.S."/>
            <person name="Nikitin M.A."/>
            <person name="Logacheva M.D."/>
            <person name="Penin A."/>
            <person name="Aleoshin V."/>
            <person name="Panchin Y.V."/>
        </authorList>
    </citation>
    <scope>NUCLEOTIDE SEQUENCE [LARGE SCALE GENOMIC DNA]</scope>
    <source>
        <strain evidence="1">Intl2013</strain>
        <tissue evidence="1">Whole animal</tissue>
    </source>
</reference>
<accession>A0A177B412</accession>
<dbReference type="EMBL" id="LWCA01000349">
    <property type="protein sequence ID" value="OAF69018.1"/>
    <property type="molecule type" value="Genomic_DNA"/>
</dbReference>
<evidence type="ECO:0000313" key="1">
    <source>
        <dbReference type="EMBL" id="OAF69018.1"/>
    </source>
</evidence>
<evidence type="ECO:0000313" key="2">
    <source>
        <dbReference type="Proteomes" id="UP000078046"/>
    </source>
</evidence>
<dbReference type="AlphaFoldDB" id="A0A177B412"/>
<organism evidence="1 2">
    <name type="scientific">Intoshia linei</name>
    <dbReference type="NCBI Taxonomy" id="1819745"/>
    <lineage>
        <taxon>Eukaryota</taxon>
        <taxon>Metazoa</taxon>
        <taxon>Spiralia</taxon>
        <taxon>Lophotrochozoa</taxon>
        <taxon>Mesozoa</taxon>
        <taxon>Orthonectida</taxon>
        <taxon>Rhopaluridae</taxon>
        <taxon>Intoshia</taxon>
    </lineage>
</organism>
<protein>
    <submittedName>
        <fullName evidence="1">Uncharacterized protein</fullName>
    </submittedName>
</protein>